<reference evidence="1" key="1">
    <citation type="submission" date="2015-07" db="EMBL/GenBank/DDBJ databases">
        <title>MeaNS - Measles Nucleotide Surveillance Program.</title>
        <authorList>
            <person name="Tran T."/>
            <person name="Druce J."/>
        </authorList>
    </citation>
    <scope>NUCLEOTIDE SEQUENCE</scope>
    <source>
        <strain evidence="1">UCB-OBI-ISO-001</strain>
        <tissue evidence="1">Gonad</tissue>
    </source>
</reference>
<name>A0A0L8GWE6_OCTBM</name>
<dbReference type="EMBL" id="KQ420146">
    <property type="protein sequence ID" value="KOF81139.1"/>
    <property type="molecule type" value="Genomic_DNA"/>
</dbReference>
<organism evidence="1">
    <name type="scientific">Octopus bimaculoides</name>
    <name type="common">California two-spotted octopus</name>
    <dbReference type="NCBI Taxonomy" id="37653"/>
    <lineage>
        <taxon>Eukaryota</taxon>
        <taxon>Metazoa</taxon>
        <taxon>Spiralia</taxon>
        <taxon>Lophotrochozoa</taxon>
        <taxon>Mollusca</taxon>
        <taxon>Cephalopoda</taxon>
        <taxon>Coleoidea</taxon>
        <taxon>Octopodiformes</taxon>
        <taxon>Octopoda</taxon>
        <taxon>Incirrata</taxon>
        <taxon>Octopodidae</taxon>
        <taxon>Octopus</taxon>
    </lineage>
</organism>
<sequence length="59" mass="7043">MLLLWYVSKRLFPPMSILFISPACLTTPYRPILEKYQQHFYGILKFLPFIQLFSFPVTS</sequence>
<protein>
    <submittedName>
        <fullName evidence="1">Uncharacterized protein</fullName>
    </submittedName>
</protein>
<gene>
    <name evidence="1" type="ORF">OCBIM_22026940mg</name>
</gene>
<proteinExistence type="predicted"/>
<dbReference type="AlphaFoldDB" id="A0A0L8GWE6"/>
<accession>A0A0L8GWE6</accession>
<evidence type="ECO:0000313" key="1">
    <source>
        <dbReference type="EMBL" id="KOF81139.1"/>
    </source>
</evidence>